<dbReference type="Pfam" id="PF13630">
    <property type="entry name" value="SdpI"/>
    <property type="match status" value="1"/>
</dbReference>
<name>T1D2M3_9ZZZZ</name>
<dbReference type="Pfam" id="PF07853">
    <property type="entry name" value="DUF1648"/>
    <property type="match status" value="1"/>
</dbReference>
<reference evidence="3" key="1">
    <citation type="submission" date="2013-08" db="EMBL/GenBank/DDBJ databases">
        <authorList>
            <person name="Mendez C."/>
            <person name="Richter M."/>
            <person name="Ferrer M."/>
            <person name="Sanchez J."/>
        </authorList>
    </citation>
    <scope>NUCLEOTIDE SEQUENCE</scope>
</reference>
<dbReference type="InterPro" id="IPR025962">
    <property type="entry name" value="SdpI/YhfL"/>
</dbReference>
<evidence type="ECO:0000256" key="1">
    <source>
        <dbReference type="SAM" id="Phobius"/>
    </source>
</evidence>
<feature type="transmembrane region" description="Helical" evidence="1">
    <location>
        <begin position="84"/>
        <end position="109"/>
    </location>
</feature>
<comment type="caution">
    <text evidence="3">The sequence shown here is derived from an EMBL/GenBank/DDBJ whole genome shotgun (WGS) entry which is preliminary data.</text>
</comment>
<dbReference type="AlphaFoldDB" id="T1D2M3"/>
<feature type="transmembrane region" description="Helical" evidence="1">
    <location>
        <begin position="163"/>
        <end position="181"/>
    </location>
</feature>
<feature type="transmembrane region" description="Helical" evidence="1">
    <location>
        <begin position="115"/>
        <end position="133"/>
    </location>
</feature>
<feature type="transmembrane region" description="Helical" evidence="1">
    <location>
        <begin position="187"/>
        <end position="207"/>
    </location>
</feature>
<sequence>MTFRRATLLGSVLVVIAFAFAIWLYPSLPNPVPIHWGPTGLPNGYAPKPWGAFIGPFSLLGIWIVFWILPHISPRGYRLEPFQAVYGTLALILLGLILILEVASLLAAAGHAVNIALIVPLTVGVLFVILGNYMGKMTRNFFIGIRTPWTLASDEVWIRSHRLGGWLFVLTGFALIVEALIRIAPGIYLVTALFPALVPVLYSYVLYRRIEGLGPKAPGSP</sequence>
<reference evidence="3" key="2">
    <citation type="journal article" date="2014" name="ISME J.">
        <title>Microbial stratification in low pH oxic and suboxic macroscopic growths along an acid mine drainage.</title>
        <authorList>
            <person name="Mendez-Garcia C."/>
            <person name="Mesa V."/>
            <person name="Sprenger R.R."/>
            <person name="Richter M."/>
            <person name="Diez M.S."/>
            <person name="Solano J."/>
            <person name="Bargiela R."/>
            <person name="Golyshina O.V."/>
            <person name="Manteca A."/>
            <person name="Ramos J.L."/>
            <person name="Gallego J.R."/>
            <person name="Llorente I."/>
            <person name="Martins Dos Santos V.A."/>
            <person name="Jensen O.N."/>
            <person name="Pelaez A.I."/>
            <person name="Sanchez J."/>
            <person name="Ferrer M."/>
        </authorList>
    </citation>
    <scope>NUCLEOTIDE SEQUENCE</scope>
</reference>
<organism evidence="3">
    <name type="scientific">mine drainage metagenome</name>
    <dbReference type="NCBI Taxonomy" id="410659"/>
    <lineage>
        <taxon>unclassified sequences</taxon>
        <taxon>metagenomes</taxon>
        <taxon>ecological metagenomes</taxon>
    </lineage>
</organism>
<evidence type="ECO:0000259" key="2">
    <source>
        <dbReference type="Pfam" id="PF07853"/>
    </source>
</evidence>
<feature type="domain" description="DUF1648" evidence="2">
    <location>
        <begin position="12"/>
        <end position="57"/>
    </location>
</feature>
<keyword evidence="1" id="KW-0472">Membrane</keyword>
<gene>
    <name evidence="3" type="ORF">B1B_01509</name>
</gene>
<evidence type="ECO:0000313" key="3">
    <source>
        <dbReference type="EMBL" id="EQD76700.1"/>
    </source>
</evidence>
<dbReference type="EMBL" id="AUZY01001003">
    <property type="protein sequence ID" value="EQD76700.1"/>
    <property type="molecule type" value="Genomic_DNA"/>
</dbReference>
<dbReference type="InterPro" id="IPR026272">
    <property type="entry name" value="SdpI"/>
</dbReference>
<dbReference type="GO" id="GO:0009636">
    <property type="term" value="P:response to toxic substance"/>
    <property type="evidence" value="ECO:0007669"/>
    <property type="project" value="TreeGrafter"/>
</dbReference>
<dbReference type="PANTHER" id="PTHR37810:SF5">
    <property type="entry name" value="IMMUNITY PROTEIN SDPI"/>
    <property type="match status" value="1"/>
</dbReference>
<keyword evidence="1" id="KW-0812">Transmembrane</keyword>
<accession>T1D2M3</accession>
<proteinExistence type="predicted"/>
<dbReference type="PANTHER" id="PTHR37810">
    <property type="entry name" value="IMMUNITY PROTEIN SDPI"/>
    <property type="match status" value="1"/>
</dbReference>
<dbReference type="PIRSF" id="PIRSF038959">
    <property type="entry name" value="SdpI"/>
    <property type="match status" value="1"/>
</dbReference>
<protein>
    <submittedName>
        <fullName evidence="3">Membrane protein containing DUF1648</fullName>
    </submittedName>
</protein>
<dbReference type="InterPro" id="IPR012867">
    <property type="entry name" value="DUF1648"/>
</dbReference>
<keyword evidence="1" id="KW-1133">Transmembrane helix</keyword>
<feature type="transmembrane region" description="Helical" evidence="1">
    <location>
        <begin position="53"/>
        <end position="72"/>
    </location>
</feature>